<accession>A0A0A0BMW6</accession>
<keyword evidence="1" id="KW-0732">Signal</keyword>
<evidence type="ECO:0000313" key="2">
    <source>
        <dbReference type="EMBL" id="KGM08419.1"/>
    </source>
</evidence>
<dbReference type="CDD" id="cd13120">
    <property type="entry name" value="BF2867_like_N"/>
    <property type="match status" value="1"/>
</dbReference>
<feature type="chain" id="PRO_5038791929" description="Fimbrillin family protein" evidence="1">
    <location>
        <begin position="20"/>
        <end position="296"/>
    </location>
</feature>
<name>A0A0A0BMW6_9CELL</name>
<evidence type="ECO:0000313" key="3">
    <source>
        <dbReference type="Proteomes" id="UP000029839"/>
    </source>
</evidence>
<evidence type="ECO:0008006" key="4">
    <source>
        <dbReference type="Google" id="ProtNLM"/>
    </source>
</evidence>
<reference evidence="2 3" key="2">
    <citation type="journal article" date="2015" name="Stand. Genomic Sci.">
        <title>Draft genome sequence of Cellulomonas carbonis T26(T) and comparative analysis of six Cellulomonas genomes.</title>
        <authorList>
            <person name="Zhuang W."/>
            <person name="Zhang S."/>
            <person name="Xia X."/>
            <person name="Wang G."/>
        </authorList>
    </citation>
    <scope>NUCLEOTIDE SEQUENCE [LARGE SCALE GENOMIC DNA]</scope>
    <source>
        <strain evidence="2 3">T26</strain>
    </source>
</reference>
<dbReference type="InterPro" id="IPR042278">
    <property type="entry name" value="Mfa-like_1_N"/>
</dbReference>
<reference evidence="2 3" key="1">
    <citation type="submission" date="2013-08" db="EMBL/GenBank/DDBJ databases">
        <title>Genome sequencing of Cellulomonas carbonis T26.</title>
        <authorList>
            <person name="Chen F."/>
            <person name="Li Y."/>
            <person name="Wang G."/>
        </authorList>
    </citation>
    <scope>NUCLEOTIDE SEQUENCE [LARGE SCALE GENOMIC DNA]</scope>
    <source>
        <strain evidence="2 3">T26</strain>
    </source>
</reference>
<dbReference type="OrthoDB" id="1072294at2"/>
<evidence type="ECO:0000256" key="1">
    <source>
        <dbReference type="SAM" id="SignalP"/>
    </source>
</evidence>
<dbReference type="Proteomes" id="UP000029839">
    <property type="component" value="Unassembled WGS sequence"/>
</dbReference>
<dbReference type="InterPro" id="IPR025049">
    <property type="entry name" value="Mfa-like_1"/>
</dbReference>
<dbReference type="PROSITE" id="PS51257">
    <property type="entry name" value="PROKAR_LIPOPROTEIN"/>
    <property type="match status" value="1"/>
</dbReference>
<dbReference type="EMBL" id="AXCY01000250">
    <property type="protein sequence ID" value="KGM08419.1"/>
    <property type="molecule type" value="Genomic_DNA"/>
</dbReference>
<dbReference type="CDD" id="cd13121">
    <property type="entry name" value="BF2867_like_C"/>
    <property type="match status" value="1"/>
</dbReference>
<feature type="signal peptide" evidence="1">
    <location>
        <begin position="1"/>
        <end position="19"/>
    </location>
</feature>
<keyword evidence="3" id="KW-1185">Reference proteome</keyword>
<dbReference type="Pfam" id="PF13149">
    <property type="entry name" value="Mfa_like_1"/>
    <property type="match status" value="1"/>
</dbReference>
<dbReference type="AlphaFoldDB" id="A0A0A0BMW6"/>
<dbReference type="Gene3D" id="2.60.40.2620">
    <property type="entry name" value="Fimbrillin-like"/>
    <property type="match status" value="1"/>
</dbReference>
<sequence>MKKTVFLTAMVATAFITLASCDNDNDSTAAKYITVSTSIGDMTRVATNDDGSQSFENGDQISVFAWTGNATVAPAAAERVVDNAINTLDNKVWKATPQMLWKDMTSTHYFIGVYPKFDAAVADLTKAAYALDPANQEKADMLVAVNSKGMKASENPVLLSFDHVMAQLTVNLSFRTQFGGAAKVTAVNAVGMADKATVNLLTKAVTADATQTTVSLGVTETNKSYRSIVVPQTGFKQIDIVIDGKTFTYTHANEISLASGKQTVVNLIVGRDEITLGSVNINPWGTGETLNGDALD</sequence>
<dbReference type="Gene3D" id="2.60.40.2630">
    <property type="match status" value="1"/>
</dbReference>
<protein>
    <recommendedName>
        <fullName evidence="4">Fimbrillin family protein</fullName>
    </recommendedName>
</protein>
<proteinExistence type="predicted"/>
<comment type="caution">
    <text evidence="2">The sequence shown here is derived from an EMBL/GenBank/DDBJ whole genome shotgun (WGS) entry which is preliminary data.</text>
</comment>
<organism evidence="2 3">
    <name type="scientific">Cellulomonas carbonis T26</name>
    <dbReference type="NCBI Taxonomy" id="947969"/>
    <lineage>
        <taxon>Bacteria</taxon>
        <taxon>Bacillati</taxon>
        <taxon>Actinomycetota</taxon>
        <taxon>Actinomycetes</taxon>
        <taxon>Micrococcales</taxon>
        <taxon>Cellulomonadaceae</taxon>
        <taxon>Cellulomonas</taxon>
    </lineage>
</organism>
<gene>
    <name evidence="2" type="ORF">N868_09240</name>
</gene>